<dbReference type="InterPro" id="IPR050357">
    <property type="entry name" value="Arrestin_domain-protein"/>
</dbReference>
<dbReference type="PANTHER" id="PTHR11188">
    <property type="entry name" value="ARRESTIN DOMAIN CONTAINING PROTEIN"/>
    <property type="match status" value="1"/>
</dbReference>
<dbReference type="OrthoDB" id="7785529at2759"/>
<feature type="compositionally biased region" description="Acidic residues" evidence="3">
    <location>
        <begin position="495"/>
        <end position="507"/>
    </location>
</feature>
<feature type="region of interest" description="Disordered" evidence="3">
    <location>
        <begin position="485"/>
        <end position="507"/>
    </location>
</feature>
<feature type="region of interest" description="Disordered" evidence="3">
    <location>
        <begin position="342"/>
        <end position="395"/>
    </location>
</feature>
<evidence type="ECO:0000313" key="5">
    <source>
        <dbReference type="EMBL" id="CAD6995993.1"/>
    </source>
</evidence>
<dbReference type="InterPro" id="IPR014756">
    <property type="entry name" value="Ig_E-set"/>
</dbReference>
<dbReference type="GO" id="GO:0005737">
    <property type="term" value="C:cytoplasm"/>
    <property type="evidence" value="ECO:0007669"/>
    <property type="project" value="TreeGrafter"/>
</dbReference>
<dbReference type="Gene3D" id="2.60.40.640">
    <property type="match status" value="2"/>
</dbReference>
<evidence type="ECO:0000259" key="4">
    <source>
        <dbReference type="SMART" id="SM01017"/>
    </source>
</evidence>
<dbReference type="AlphaFoldDB" id="A0A811UFJ3"/>
<keyword evidence="6" id="KW-1185">Reference proteome</keyword>
<comment type="similarity">
    <text evidence="1">Belongs to the arrestin family.</text>
</comment>
<dbReference type="Proteomes" id="UP000606786">
    <property type="component" value="Unassembled WGS sequence"/>
</dbReference>
<evidence type="ECO:0000256" key="1">
    <source>
        <dbReference type="ARBA" id="ARBA00005298"/>
    </source>
</evidence>
<dbReference type="EMBL" id="CAJHJT010000001">
    <property type="protein sequence ID" value="CAD6995993.1"/>
    <property type="molecule type" value="Genomic_DNA"/>
</dbReference>
<protein>
    <submittedName>
        <fullName evidence="5">(Mediterranean fruit fly) hypothetical protein</fullName>
    </submittedName>
</protein>
<sequence>MPTMCSFQLDRMDAVYNSGEYIHGRIVLKTEKLKRVNAVFVTLEGEARVQWSLSGKTDSANYCGHQQYLYTRTNVFDSPEFRAGTHVYVLRLRIPSGCPSSCKGPYGFIAYNISLTIAKPWTFDEIFRKPITVVQALNLNHNPEYGLPIRDENVKYLCNWPCTSGPIMYTLLLPYNGFVARQQITFFLEVDNQSPHYDISSVEASLKQHFIFLARQPYKRNFYTKTLAKSIITERTLRLTKRMYQGTVCVPSDTPRSTLNPNYIVFVHYTLQVKLKTGYFHYDTDLSVPVVIGTIPLQQHGVQMVTTTQPRRISTRDISNIEEEDGDVAGEQWSVQAEINQTEEDGEDDDDDDDDDVIQQTTSSQVRAQRTRAQDISNNNEDDEPPSYDSCLPPSFSFATLSSQQTLDSVGQSSDTKMRANQQQRTIKLPKFPGYDIIAASTQAINTSADSALSLNYYRSYGSLGTGQTGRSLDTFASSCGVLSETDEQVHEANGDDDDDDDDEDIF</sequence>
<dbReference type="PANTHER" id="PTHR11188:SF167">
    <property type="entry name" value="ARRESTIN C-TERMINAL-LIKE DOMAIN-CONTAINING PROTEIN-RELATED"/>
    <property type="match status" value="1"/>
</dbReference>
<reference evidence="5" key="1">
    <citation type="submission" date="2020-11" db="EMBL/GenBank/DDBJ databases">
        <authorList>
            <person name="Whitehead M."/>
        </authorList>
    </citation>
    <scope>NUCLEOTIDE SEQUENCE</scope>
    <source>
        <strain evidence="5">EGII</strain>
    </source>
</reference>
<dbReference type="InterPro" id="IPR011021">
    <property type="entry name" value="Arrestin-like_N"/>
</dbReference>
<name>A0A811UFJ3_CERCA</name>
<evidence type="ECO:0000256" key="2">
    <source>
        <dbReference type="ARBA" id="ARBA00022606"/>
    </source>
</evidence>
<accession>A0A811UFJ3</accession>
<feature type="domain" description="Arrestin C-terminal-like" evidence="4">
    <location>
        <begin position="163"/>
        <end position="297"/>
    </location>
</feature>
<dbReference type="SUPFAM" id="SSF81296">
    <property type="entry name" value="E set domains"/>
    <property type="match status" value="2"/>
</dbReference>
<feature type="compositionally biased region" description="Polar residues" evidence="3">
    <location>
        <begin position="358"/>
        <end position="368"/>
    </location>
</feature>
<evidence type="ECO:0000313" key="6">
    <source>
        <dbReference type="Proteomes" id="UP000606786"/>
    </source>
</evidence>
<feature type="compositionally biased region" description="Acidic residues" evidence="3">
    <location>
        <begin position="342"/>
        <end position="357"/>
    </location>
</feature>
<dbReference type="KEGG" id="ccat:101461127"/>
<dbReference type="InterPro" id="IPR014752">
    <property type="entry name" value="Arrestin-like_C"/>
</dbReference>
<dbReference type="Pfam" id="PF00339">
    <property type="entry name" value="Arrestin_N"/>
    <property type="match status" value="1"/>
</dbReference>
<dbReference type="Pfam" id="PF02752">
    <property type="entry name" value="Arrestin_C"/>
    <property type="match status" value="1"/>
</dbReference>
<dbReference type="InterPro" id="IPR011022">
    <property type="entry name" value="Arrestin_C-like"/>
</dbReference>
<dbReference type="GO" id="GO:0015031">
    <property type="term" value="P:protein transport"/>
    <property type="evidence" value="ECO:0007669"/>
    <property type="project" value="TreeGrafter"/>
</dbReference>
<proteinExistence type="inferred from homology"/>
<organism evidence="5 6">
    <name type="scientific">Ceratitis capitata</name>
    <name type="common">Mediterranean fruit fly</name>
    <name type="synonym">Tephritis capitata</name>
    <dbReference type="NCBI Taxonomy" id="7213"/>
    <lineage>
        <taxon>Eukaryota</taxon>
        <taxon>Metazoa</taxon>
        <taxon>Ecdysozoa</taxon>
        <taxon>Arthropoda</taxon>
        <taxon>Hexapoda</taxon>
        <taxon>Insecta</taxon>
        <taxon>Pterygota</taxon>
        <taxon>Neoptera</taxon>
        <taxon>Endopterygota</taxon>
        <taxon>Diptera</taxon>
        <taxon>Brachycera</taxon>
        <taxon>Muscomorpha</taxon>
        <taxon>Tephritoidea</taxon>
        <taxon>Tephritidae</taxon>
        <taxon>Ceratitis</taxon>
        <taxon>Ceratitis</taxon>
    </lineage>
</organism>
<comment type="caution">
    <text evidence="5">The sequence shown here is derived from an EMBL/GenBank/DDBJ whole genome shotgun (WGS) entry which is preliminary data.</text>
</comment>
<keyword evidence="2" id="KW-0716">Sensory transduction</keyword>
<evidence type="ECO:0000256" key="3">
    <source>
        <dbReference type="SAM" id="MobiDB-lite"/>
    </source>
</evidence>
<dbReference type="SMART" id="SM01017">
    <property type="entry name" value="Arrestin_C"/>
    <property type="match status" value="1"/>
</dbReference>
<gene>
    <name evidence="5" type="ORF">CCAP1982_LOCUS4699</name>
</gene>